<sequence>MTMNDDKAFIGNNFCMLGTCTHLNIEVSKFIEESVVLLYIKLYENSKTSENPAENNLMELLSHLLIAYNCMPYQKANGFISAILKMLDMGYLSSVVMVKDTFLKIFKREIATIYKEAATHLIFNVPEIKINFTTLGLPGVIKALHNLISEIEYSILTRDELASLMDTIMAIQVHVSQNGLWNGDYENIYLCCHQILGVLQKKLGNPIVSEIKLDSDDGDSANENLNTFTAPILNDSSTSVSSSTSQSRLHPESKKRSNVGVDVSDDEWVADAQHIARLRKTYEIERHGGTRRFFHWISSGISRIAENCAKICGSRG</sequence>
<evidence type="ECO:0000313" key="2">
    <source>
        <dbReference type="EMBL" id="CAL8080866.1"/>
    </source>
</evidence>
<gene>
    <name evidence="2" type="ORF">ODALV1_LOCUS4761</name>
</gene>
<organism evidence="2 3">
    <name type="scientific">Orchesella dallaii</name>
    <dbReference type="NCBI Taxonomy" id="48710"/>
    <lineage>
        <taxon>Eukaryota</taxon>
        <taxon>Metazoa</taxon>
        <taxon>Ecdysozoa</taxon>
        <taxon>Arthropoda</taxon>
        <taxon>Hexapoda</taxon>
        <taxon>Collembola</taxon>
        <taxon>Entomobryomorpha</taxon>
        <taxon>Entomobryoidea</taxon>
        <taxon>Orchesellidae</taxon>
        <taxon>Orchesellinae</taxon>
        <taxon>Orchesella</taxon>
    </lineage>
</organism>
<dbReference type="EMBL" id="CAXLJM020000014">
    <property type="protein sequence ID" value="CAL8080866.1"/>
    <property type="molecule type" value="Genomic_DNA"/>
</dbReference>
<protein>
    <submittedName>
        <fullName evidence="2">Uncharacterized protein</fullName>
    </submittedName>
</protein>
<evidence type="ECO:0000256" key="1">
    <source>
        <dbReference type="SAM" id="MobiDB-lite"/>
    </source>
</evidence>
<evidence type="ECO:0000313" key="3">
    <source>
        <dbReference type="Proteomes" id="UP001642540"/>
    </source>
</evidence>
<name>A0ABP1Q137_9HEXA</name>
<accession>A0ABP1Q137</accession>
<feature type="region of interest" description="Disordered" evidence="1">
    <location>
        <begin position="236"/>
        <end position="258"/>
    </location>
</feature>
<comment type="caution">
    <text evidence="2">The sequence shown here is derived from an EMBL/GenBank/DDBJ whole genome shotgun (WGS) entry which is preliminary data.</text>
</comment>
<feature type="compositionally biased region" description="Low complexity" evidence="1">
    <location>
        <begin position="236"/>
        <end position="247"/>
    </location>
</feature>
<keyword evidence="3" id="KW-1185">Reference proteome</keyword>
<dbReference type="Proteomes" id="UP001642540">
    <property type="component" value="Unassembled WGS sequence"/>
</dbReference>
<reference evidence="2 3" key="1">
    <citation type="submission" date="2024-08" db="EMBL/GenBank/DDBJ databases">
        <authorList>
            <person name="Cucini C."/>
            <person name="Frati F."/>
        </authorList>
    </citation>
    <scope>NUCLEOTIDE SEQUENCE [LARGE SCALE GENOMIC DNA]</scope>
</reference>
<proteinExistence type="predicted"/>